<gene>
    <name evidence="2" type="ORF">IAC47_02575</name>
</gene>
<evidence type="ECO:0000256" key="1">
    <source>
        <dbReference type="SAM" id="SignalP"/>
    </source>
</evidence>
<evidence type="ECO:0008006" key="4">
    <source>
        <dbReference type="Google" id="ProtNLM"/>
    </source>
</evidence>
<dbReference type="Proteomes" id="UP000824267">
    <property type="component" value="Unassembled WGS sequence"/>
</dbReference>
<name>A0A9D1RF72_9BACT</name>
<feature type="signal peptide" evidence="1">
    <location>
        <begin position="1"/>
        <end position="19"/>
    </location>
</feature>
<evidence type="ECO:0000313" key="3">
    <source>
        <dbReference type="Proteomes" id="UP000824267"/>
    </source>
</evidence>
<sequence length="166" mass="19184">MKTIKICFVVLFASLVFLACEQDKNEGTTVQEPVKAFYSNMGECVPMQLETGARPKEQYTWQLDGNTLTIKRENTLWPLHYSDSRIYVEYVDNTVYIIERWYSSLEANTPYFRDTELTVENLKPGQWVVKNILEFPSYHCYPEIACTDFNASVGVSSCNTFSIEVK</sequence>
<evidence type="ECO:0000313" key="2">
    <source>
        <dbReference type="EMBL" id="HIW87141.1"/>
    </source>
</evidence>
<comment type="caution">
    <text evidence="2">The sequence shown here is derived from an EMBL/GenBank/DDBJ whole genome shotgun (WGS) entry which is preliminary data.</text>
</comment>
<accession>A0A9D1RF72</accession>
<dbReference type="AlphaFoldDB" id="A0A9D1RF72"/>
<reference evidence="2" key="1">
    <citation type="journal article" date="2021" name="PeerJ">
        <title>Extensive microbial diversity within the chicken gut microbiome revealed by metagenomics and culture.</title>
        <authorList>
            <person name="Gilroy R."/>
            <person name="Ravi A."/>
            <person name="Getino M."/>
            <person name="Pursley I."/>
            <person name="Horton D.L."/>
            <person name="Alikhan N.F."/>
            <person name="Baker D."/>
            <person name="Gharbi K."/>
            <person name="Hall N."/>
            <person name="Watson M."/>
            <person name="Adriaenssens E.M."/>
            <person name="Foster-Nyarko E."/>
            <person name="Jarju S."/>
            <person name="Secka A."/>
            <person name="Antonio M."/>
            <person name="Oren A."/>
            <person name="Chaudhuri R.R."/>
            <person name="La Ragione R."/>
            <person name="Hildebrand F."/>
            <person name="Pallen M.J."/>
        </authorList>
    </citation>
    <scope>NUCLEOTIDE SEQUENCE</scope>
    <source>
        <strain evidence="2">Gambia16-930</strain>
    </source>
</reference>
<keyword evidence="1" id="KW-0732">Signal</keyword>
<reference evidence="2" key="2">
    <citation type="submission" date="2021-04" db="EMBL/GenBank/DDBJ databases">
        <authorList>
            <person name="Gilroy R."/>
        </authorList>
    </citation>
    <scope>NUCLEOTIDE SEQUENCE</scope>
    <source>
        <strain evidence="2">Gambia16-930</strain>
    </source>
</reference>
<feature type="chain" id="PRO_5039523694" description="Lipoprotein" evidence="1">
    <location>
        <begin position="20"/>
        <end position="166"/>
    </location>
</feature>
<proteinExistence type="predicted"/>
<organism evidence="2 3">
    <name type="scientific">Candidatus Onthomorpha intestinigallinarum</name>
    <dbReference type="NCBI Taxonomy" id="2840880"/>
    <lineage>
        <taxon>Bacteria</taxon>
        <taxon>Pseudomonadati</taxon>
        <taxon>Bacteroidota</taxon>
        <taxon>Bacteroidia</taxon>
        <taxon>Bacteroidales</taxon>
        <taxon>Candidatus Onthomorpha</taxon>
    </lineage>
</organism>
<dbReference type="EMBL" id="DXGG01000086">
    <property type="protein sequence ID" value="HIW87141.1"/>
    <property type="molecule type" value="Genomic_DNA"/>
</dbReference>
<dbReference type="PROSITE" id="PS51257">
    <property type="entry name" value="PROKAR_LIPOPROTEIN"/>
    <property type="match status" value="1"/>
</dbReference>
<protein>
    <recommendedName>
        <fullName evidence="4">Lipoprotein</fullName>
    </recommendedName>
</protein>